<organism evidence="1 2">
    <name type="scientific">Aphanothece hegewaldii CCALA 016</name>
    <dbReference type="NCBI Taxonomy" id="2107694"/>
    <lineage>
        <taxon>Bacteria</taxon>
        <taxon>Bacillati</taxon>
        <taxon>Cyanobacteriota</taxon>
        <taxon>Cyanophyceae</taxon>
        <taxon>Oscillatoriophycideae</taxon>
        <taxon>Chroococcales</taxon>
        <taxon>Aphanothecaceae</taxon>
        <taxon>Aphanothece</taxon>
    </lineage>
</organism>
<dbReference type="EMBL" id="PXOH01000001">
    <property type="protein sequence ID" value="PSF39329.1"/>
    <property type="molecule type" value="Genomic_DNA"/>
</dbReference>
<reference evidence="1 2" key="2">
    <citation type="submission" date="2018-03" db="EMBL/GenBank/DDBJ databases">
        <authorList>
            <person name="Keele B.F."/>
        </authorList>
    </citation>
    <scope>NUCLEOTIDE SEQUENCE [LARGE SCALE GENOMIC DNA]</scope>
    <source>
        <strain evidence="1 2">CCALA 016</strain>
    </source>
</reference>
<dbReference type="AlphaFoldDB" id="A0A2T1M3B6"/>
<sequence length="171" mass="19227">MNEFQQIYSAQLNSGKTWRVSVIPENSNIDFDLYIFDPQGKEIAKDASSEPDAYCTFTSFADGIYQFKVVAPKDCSFTINVAPVSILLSRLYHHRLPSKSSWSVAVIPSEPNVDFNLYIESPEGEQLAQDSSPNSNAYCTFTTTVEGVYSFRVESLKGVSYYDFQLKPLDT</sequence>
<dbReference type="Proteomes" id="UP000239001">
    <property type="component" value="Unassembled WGS sequence"/>
</dbReference>
<dbReference type="RefSeq" id="WP_219907549.1">
    <property type="nucleotide sequence ID" value="NZ_PXOH01000001.1"/>
</dbReference>
<proteinExistence type="predicted"/>
<gene>
    <name evidence="1" type="ORF">C7H19_00645</name>
</gene>
<reference evidence="1 2" key="1">
    <citation type="submission" date="2018-03" db="EMBL/GenBank/DDBJ databases">
        <title>The ancient ancestry and fast evolution of plastids.</title>
        <authorList>
            <person name="Moore K.R."/>
            <person name="Magnabosco C."/>
            <person name="Momper L."/>
            <person name="Gold D.A."/>
            <person name="Bosak T."/>
            <person name="Fournier G.P."/>
        </authorList>
    </citation>
    <scope>NUCLEOTIDE SEQUENCE [LARGE SCALE GENOMIC DNA]</scope>
    <source>
        <strain evidence="1 2">CCALA 016</strain>
    </source>
</reference>
<keyword evidence="2" id="KW-1185">Reference proteome</keyword>
<comment type="caution">
    <text evidence="1">The sequence shown here is derived from an EMBL/GenBank/DDBJ whole genome shotgun (WGS) entry which is preliminary data.</text>
</comment>
<evidence type="ECO:0000313" key="2">
    <source>
        <dbReference type="Proteomes" id="UP000239001"/>
    </source>
</evidence>
<protein>
    <submittedName>
        <fullName evidence="1">Uncharacterized protein</fullName>
    </submittedName>
</protein>
<accession>A0A2T1M3B6</accession>
<name>A0A2T1M3B6_9CHRO</name>
<dbReference type="Gene3D" id="2.60.120.380">
    <property type="match status" value="2"/>
</dbReference>
<evidence type="ECO:0000313" key="1">
    <source>
        <dbReference type="EMBL" id="PSF39329.1"/>
    </source>
</evidence>